<dbReference type="Proteomes" id="UP000184076">
    <property type="component" value="Unassembled WGS sequence"/>
</dbReference>
<dbReference type="OrthoDB" id="144815at2"/>
<dbReference type="EMBL" id="FQVB01000007">
    <property type="protein sequence ID" value="SHE77791.1"/>
    <property type="molecule type" value="Genomic_DNA"/>
</dbReference>
<sequence>MKVWNPQGRATLVGSMPHKDRRKAIDVILEQVPEIPVWPQLSAYPAEQMMVQYLEGLPGLRWHEGRVWLQTDDADLDSEVLGFYEEYLAVEAEPSLLGESRFAMGEETGRTFRAFLERVALRTEDCVAVKGQIVGPFTLLTGLTDQDRKALLYDERMKDVVLKHLAMKARWQLTHLQTLGKPVVLFLDEPALAGFGTSAFITVSAEDVEEILRQVVEPVRAAGALVGIHVCANTDWGLVYRAGVDIINFDAYQYFDRFALYRREFKEFLQRGGIVAWGMVPTLDPSAIEKETAESLAAWWAEQVQSLCDEDLDRAAILARSLITPSCGCGTLSEPQAERVAFLTRALADRLRKSVFENS</sequence>
<keyword evidence="2" id="KW-1185">Reference proteome</keyword>
<dbReference type="InterPro" id="IPR038071">
    <property type="entry name" value="UROD/MetE-like_sf"/>
</dbReference>
<accession>A0A1M4W955</accession>
<protein>
    <recommendedName>
        <fullName evidence="3">Methionine synthase II (Cobalamin-independent)</fullName>
    </recommendedName>
</protein>
<dbReference type="AlphaFoldDB" id="A0A1M4W955"/>
<gene>
    <name evidence="1" type="ORF">SAMN02745206_00812</name>
</gene>
<proteinExistence type="predicted"/>
<dbReference type="STRING" id="1121391.SAMN02745206_00812"/>
<dbReference type="SUPFAM" id="SSF51726">
    <property type="entry name" value="UROD/MetE-like"/>
    <property type="match status" value="1"/>
</dbReference>
<name>A0A1M4W955_9BACT</name>
<reference evidence="2" key="1">
    <citation type="submission" date="2016-11" db="EMBL/GenBank/DDBJ databases">
        <authorList>
            <person name="Varghese N."/>
            <person name="Submissions S."/>
        </authorList>
    </citation>
    <scope>NUCLEOTIDE SEQUENCE [LARGE SCALE GENOMIC DNA]</scope>
    <source>
        <strain evidence="2">DSM 9756</strain>
    </source>
</reference>
<evidence type="ECO:0000313" key="2">
    <source>
        <dbReference type="Proteomes" id="UP000184076"/>
    </source>
</evidence>
<organism evidence="1 2">
    <name type="scientific">Desulfacinum infernum DSM 9756</name>
    <dbReference type="NCBI Taxonomy" id="1121391"/>
    <lineage>
        <taxon>Bacteria</taxon>
        <taxon>Pseudomonadati</taxon>
        <taxon>Thermodesulfobacteriota</taxon>
        <taxon>Syntrophobacteria</taxon>
        <taxon>Syntrophobacterales</taxon>
        <taxon>Syntrophobacteraceae</taxon>
        <taxon>Desulfacinum</taxon>
    </lineage>
</organism>
<evidence type="ECO:0008006" key="3">
    <source>
        <dbReference type="Google" id="ProtNLM"/>
    </source>
</evidence>
<dbReference type="RefSeq" id="WP_073037213.1">
    <property type="nucleotide sequence ID" value="NZ_FQVB01000007.1"/>
</dbReference>
<evidence type="ECO:0000313" key="1">
    <source>
        <dbReference type="EMBL" id="SHE77791.1"/>
    </source>
</evidence>
<dbReference type="Gene3D" id="3.20.20.210">
    <property type="match status" value="1"/>
</dbReference>